<comment type="caution">
    <text evidence="2">The sequence shown here is derived from an EMBL/GenBank/DDBJ whole genome shotgun (WGS) entry which is preliminary data.</text>
</comment>
<organism evidence="2 3">
    <name type="scientific">Paractinoplanes pyxinae</name>
    <dbReference type="NCBI Taxonomy" id="2997416"/>
    <lineage>
        <taxon>Bacteria</taxon>
        <taxon>Bacillati</taxon>
        <taxon>Actinomycetota</taxon>
        <taxon>Actinomycetes</taxon>
        <taxon>Micromonosporales</taxon>
        <taxon>Micromonosporaceae</taxon>
        <taxon>Paractinoplanes</taxon>
    </lineage>
</organism>
<evidence type="ECO:0000259" key="1">
    <source>
        <dbReference type="Pfam" id="PF13474"/>
    </source>
</evidence>
<dbReference type="InterPro" id="IPR011944">
    <property type="entry name" value="Steroid_delta5-4_isomerase"/>
</dbReference>
<sequence length="119" mass="13182">MPATDILRSLLDEWRQAIGDHRPSDVAALFTEDAVFQGLRPYSVGRDGVEAYYAAQPVGMTVAYEVMETRDLGPDAVLGWVGADFSFTDREPIGLNLTVVARNTGEGWRFAHYHVSPRP</sequence>
<dbReference type="InterPro" id="IPR032710">
    <property type="entry name" value="NTF2-like_dom_sf"/>
</dbReference>
<proteinExistence type="predicted"/>
<evidence type="ECO:0000313" key="2">
    <source>
        <dbReference type="EMBL" id="MCY1138281.1"/>
    </source>
</evidence>
<dbReference type="NCBIfam" id="TIGR02246">
    <property type="entry name" value="SgcJ/EcaC family oxidoreductase"/>
    <property type="match status" value="1"/>
</dbReference>
<evidence type="ECO:0000313" key="3">
    <source>
        <dbReference type="Proteomes" id="UP001151002"/>
    </source>
</evidence>
<dbReference type="Pfam" id="PF13474">
    <property type="entry name" value="SnoaL_3"/>
    <property type="match status" value="1"/>
</dbReference>
<protein>
    <submittedName>
        <fullName evidence="2">SgcJ/EcaC family oxidoreductase</fullName>
    </submittedName>
</protein>
<dbReference type="Gene3D" id="3.10.450.50">
    <property type="match status" value="1"/>
</dbReference>
<dbReference type="Proteomes" id="UP001151002">
    <property type="component" value="Unassembled WGS sequence"/>
</dbReference>
<accession>A0ABT4AVM1</accession>
<keyword evidence="3" id="KW-1185">Reference proteome</keyword>
<dbReference type="SUPFAM" id="SSF54427">
    <property type="entry name" value="NTF2-like"/>
    <property type="match status" value="1"/>
</dbReference>
<dbReference type="RefSeq" id="WP_267562258.1">
    <property type="nucleotide sequence ID" value="NZ_JAPNTZ010000003.1"/>
</dbReference>
<gene>
    <name evidence="2" type="ORF">OWR29_09750</name>
</gene>
<dbReference type="EMBL" id="JAPNTZ010000003">
    <property type="protein sequence ID" value="MCY1138281.1"/>
    <property type="molecule type" value="Genomic_DNA"/>
</dbReference>
<reference evidence="2" key="1">
    <citation type="submission" date="2022-11" db="EMBL/GenBank/DDBJ databases">
        <authorList>
            <person name="Somphong A."/>
            <person name="Phongsopitanun W."/>
        </authorList>
    </citation>
    <scope>NUCLEOTIDE SEQUENCE</scope>
    <source>
        <strain evidence="2">Pm04-4</strain>
    </source>
</reference>
<dbReference type="InterPro" id="IPR037401">
    <property type="entry name" value="SnoaL-like"/>
</dbReference>
<name>A0ABT4AVM1_9ACTN</name>
<feature type="domain" description="SnoaL-like" evidence="1">
    <location>
        <begin position="8"/>
        <end position="117"/>
    </location>
</feature>